<evidence type="ECO:0000256" key="4">
    <source>
        <dbReference type="ARBA" id="ARBA00022824"/>
    </source>
</evidence>
<dbReference type="GO" id="GO:0006612">
    <property type="term" value="P:protein targeting to membrane"/>
    <property type="evidence" value="ECO:0007669"/>
    <property type="project" value="TreeGrafter"/>
</dbReference>
<evidence type="ECO:0000256" key="10">
    <source>
        <dbReference type="ARBA" id="ARBA00038463"/>
    </source>
</evidence>
<dbReference type="GO" id="GO:0005789">
    <property type="term" value="C:endoplasmic reticulum membrane"/>
    <property type="evidence" value="ECO:0007669"/>
    <property type="project" value="UniProtKB-SubCell"/>
</dbReference>
<comment type="subcellular location">
    <subcellularLocation>
        <location evidence="1">Endoplasmic reticulum membrane</location>
        <topology evidence="1">Multi-pass membrane protein</topology>
    </subcellularLocation>
</comment>
<dbReference type="Pfam" id="PF01529">
    <property type="entry name" value="DHHC"/>
    <property type="match status" value="1"/>
</dbReference>
<evidence type="ECO:0000313" key="15">
    <source>
        <dbReference type="Proteomes" id="UP001377567"/>
    </source>
</evidence>
<evidence type="ECO:0000256" key="6">
    <source>
        <dbReference type="ARBA" id="ARBA00023136"/>
    </source>
</evidence>
<comment type="caution">
    <text evidence="14">The sequence shown here is derived from an EMBL/GenBank/DDBJ whole genome shotgun (WGS) entry which is preliminary data.</text>
</comment>
<comment type="catalytic activity">
    <reaction evidence="11 12">
        <text>L-cysteinyl-[protein] + hexadecanoyl-CoA = S-hexadecanoyl-L-cysteinyl-[protein] + CoA</text>
        <dbReference type="Rhea" id="RHEA:36683"/>
        <dbReference type="Rhea" id="RHEA-COMP:10131"/>
        <dbReference type="Rhea" id="RHEA-COMP:11032"/>
        <dbReference type="ChEBI" id="CHEBI:29950"/>
        <dbReference type="ChEBI" id="CHEBI:57287"/>
        <dbReference type="ChEBI" id="CHEBI:57379"/>
        <dbReference type="ChEBI" id="CHEBI:74151"/>
        <dbReference type="EC" id="2.3.1.225"/>
    </reaction>
</comment>
<keyword evidence="7" id="KW-0564">Palmitate</keyword>
<dbReference type="GO" id="GO:0019706">
    <property type="term" value="F:protein-cysteine S-palmitoyltransferase activity"/>
    <property type="evidence" value="ECO:0007669"/>
    <property type="project" value="UniProtKB-EC"/>
</dbReference>
<evidence type="ECO:0000259" key="13">
    <source>
        <dbReference type="Pfam" id="PF01529"/>
    </source>
</evidence>
<name>A0AAV5RVJ6_MAUHU</name>
<dbReference type="PROSITE" id="PS50216">
    <property type="entry name" value="DHHC"/>
    <property type="match status" value="1"/>
</dbReference>
<evidence type="ECO:0000256" key="7">
    <source>
        <dbReference type="ARBA" id="ARBA00023139"/>
    </source>
</evidence>
<organism evidence="14 15">
    <name type="scientific">Maudiozyma humilis</name>
    <name type="common">Sour dough yeast</name>
    <name type="synonym">Kazachstania humilis</name>
    <dbReference type="NCBI Taxonomy" id="51915"/>
    <lineage>
        <taxon>Eukaryota</taxon>
        <taxon>Fungi</taxon>
        <taxon>Dikarya</taxon>
        <taxon>Ascomycota</taxon>
        <taxon>Saccharomycotina</taxon>
        <taxon>Saccharomycetes</taxon>
        <taxon>Saccharomycetales</taxon>
        <taxon>Saccharomycetaceae</taxon>
        <taxon>Maudiozyma</taxon>
    </lineage>
</organism>
<reference evidence="14 15" key="1">
    <citation type="journal article" date="2023" name="Elife">
        <title>Identification of key yeast species and microbe-microbe interactions impacting larval growth of Drosophila in the wild.</title>
        <authorList>
            <person name="Mure A."/>
            <person name="Sugiura Y."/>
            <person name="Maeda R."/>
            <person name="Honda K."/>
            <person name="Sakurai N."/>
            <person name="Takahashi Y."/>
            <person name="Watada M."/>
            <person name="Katoh T."/>
            <person name="Gotoh A."/>
            <person name="Gotoh Y."/>
            <person name="Taniguchi I."/>
            <person name="Nakamura K."/>
            <person name="Hayashi T."/>
            <person name="Katayama T."/>
            <person name="Uemura T."/>
            <person name="Hattori Y."/>
        </authorList>
    </citation>
    <scope>NUCLEOTIDE SEQUENCE [LARGE SCALE GENOMIC DNA]</scope>
    <source>
        <strain evidence="14 15">KH-74</strain>
    </source>
</reference>
<evidence type="ECO:0000256" key="5">
    <source>
        <dbReference type="ARBA" id="ARBA00022989"/>
    </source>
</evidence>
<proteinExistence type="inferred from homology"/>
<keyword evidence="2 12" id="KW-0808">Transferase</keyword>
<evidence type="ECO:0000313" key="14">
    <source>
        <dbReference type="EMBL" id="GMM55569.1"/>
    </source>
</evidence>
<keyword evidence="15" id="KW-1185">Reference proteome</keyword>
<dbReference type="InterPro" id="IPR039859">
    <property type="entry name" value="PFA4/ZDH16/20/ERF2-like"/>
</dbReference>
<evidence type="ECO:0000256" key="9">
    <source>
        <dbReference type="ARBA" id="ARBA00023315"/>
    </source>
</evidence>
<keyword evidence="6 12" id="KW-0472">Membrane</keyword>
<keyword evidence="5 12" id="KW-1133">Transmembrane helix</keyword>
<protein>
    <recommendedName>
        <fullName evidence="12">Palmitoyltransferase</fullName>
        <ecNumber evidence="12">2.3.1.225</ecNumber>
    </recommendedName>
</protein>
<comment type="similarity">
    <text evidence="10">Belongs to the DHHC palmitoyltransferase family. SWF1 subfamily.</text>
</comment>
<comment type="domain">
    <text evidence="12">The DHHC domain is required for palmitoyltransferase activity.</text>
</comment>
<evidence type="ECO:0000256" key="8">
    <source>
        <dbReference type="ARBA" id="ARBA00023288"/>
    </source>
</evidence>
<keyword evidence="9 12" id="KW-0012">Acyltransferase</keyword>
<feature type="domain" description="Palmitoyltransferase DHHC" evidence="13">
    <location>
        <begin position="28"/>
        <end position="145"/>
    </location>
</feature>
<evidence type="ECO:0000256" key="3">
    <source>
        <dbReference type="ARBA" id="ARBA00022692"/>
    </source>
</evidence>
<keyword evidence="4" id="KW-0256">Endoplasmic reticulum</keyword>
<accession>A0AAV5RVJ6</accession>
<dbReference type="PANTHER" id="PTHR22883">
    <property type="entry name" value="ZINC FINGER DHHC DOMAIN CONTAINING PROTEIN"/>
    <property type="match status" value="1"/>
</dbReference>
<dbReference type="EMBL" id="BTGD01000005">
    <property type="protein sequence ID" value="GMM55569.1"/>
    <property type="molecule type" value="Genomic_DNA"/>
</dbReference>
<dbReference type="EC" id="2.3.1.225" evidence="12"/>
<dbReference type="InterPro" id="IPR001594">
    <property type="entry name" value="Palmitoyltrfase_DHHC"/>
</dbReference>
<dbReference type="GO" id="GO:0005794">
    <property type="term" value="C:Golgi apparatus"/>
    <property type="evidence" value="ECO:0007669"/>
    <property type="project" value="TreeGrafter"/>
</dbReference>
<keyword evidence="8" id="KW-0449">Lipoprotein</keyword>
<evidence type="ECO:0000256" key="12">
    <source>
        <dbReference type="RuleBase" id="RU079119"/>
    </source>
</evidence>
<evidence type="ECO:0000256" key="2">
    <source>
        <dbReference type="ARBA" id="ARBA00022679"/>
    </source>
</evidence>
<dbReference type="Proteomes" id="UP001377567">
    <property type="component" value="Unassembled WGS sequence"/>
</dbReference>
<feature type="transmembrane region" description="Helical" evidence="12">
    <location>
        <begin position="107"/>
        <end position="128"/>
    </location>
</feature>
<dbReference type="AlphaFoldDB" id="A0AAV5RVJ6"/>
<gene>
    <name evidence="14" type="ORF">DAKH74_021850</name>
</gene>
<evidence type="ECO:0000256" key="11">
    <source>
        <dbReference type="ARBA" id="ARBA00048048"/>
    </source>
</evidence>
<keyword evidence="3 12" id="KW-0812">Transmembrane</keyword>
<feature type="transmembrane region" description="Helical" evidence="12">
    <location>
        <begin position="73"/>
        <end position="95"/>
    </location>
</feature>
<sequence length="224" mass="25859">MLIKPQNSLNNKQVIKSHFEYDNIIYFPDTVCRTCRVAKPARSKHCTICNKCVLLQDHHCIWANNCIGLGNYIYFYGFLIDNTLALTYGFVRLLLLNVAGNVQLPKAALTMSILFGLFAVIVAVFTYLELSIVAEGMTTNEQDKWYMVQNFMRDGNLVRDIRGNWYFMEPNLDNTIKTPNRFFSTNSYDHTVYSLSDYTVIRDASEIPNIYDKGSVWENMKVLL</sequence>
<dbReference type="PANTHER" id="PTHR22883:SF489">
    <property type="entry name" value="PALMITOYLTRANSFERASE SWF1"/>
    <property type="match status" value="1"/>
</dbReference>
<evidence type="ECO:0000256" key="1">
    <source>
        <dbReference type="ARBA" id="ARBA00004477"/>
    </source>
</evidence>